<accession>L0PFF2</accession>
<evidence type="ECO:0000313" key="5">
    <source>
        <dbReference type="Proteomes" id="UP000010422"/>
    </source>
</evidence>
<feature type="coiled-coil region" evidence="3">
    <location>
        <begin position="332"/>
        <end position="377"/>
    </location>
</feature>
<keyword evidence="3" id="KW-0175">Coiled coil</keyword>
<dbReference type="VEuPathDB" id="FungiDB:PNEJI1_000406"/>
<dbReference type="FunCoup" id="L0PFF2">
    <property type="interactions" value="11"/>
</dbReference>
<comment type="subcellular location">
    <subcellularLocation>
        <location evidence="1">Cytoplasm</location>
    </subcellularLocation>
</comment>
<evidence type="ECO:0000256" key="1">
    <source>
        <dbReference type="ARBA" id="ARBA00004496"/>
    </source>
</evidence>
<dbReference type="InParanoid" id="L0PFF2"/>
<organism evidence="5">
    <name type="scientific">Pneumocystis jirovecii</name>
    <name type="common">Human pneumocystis pneumonia agent</name>
    <dbReference type="NCBI Taxonomy" id="42068"/>
    <lineage>
        <taxon>Eukaryota</taxon>
        <taxon>Fungi</taxon>
        <taxon>Dikarya</taxon>
        <taxon>Ascomycota</taxon>
        <taxon>Taphrinomycotina</taxon>
        <taxon>Pneumocystomycetes</taxon>
        <taxon>Pneumocystaceae</taxon>
        <taxon>Pneumocystis</taxon>
    </lineage>
</organism>
<feature type="coiled-coil region" evidence="3">
    <location>
        <begin position="267"/>
        <end position="294"/>
    </location>
</feature>
<dbReference type="Proteomes" id="UP000010422">
    <property type="component" value="Unassembled WGS sequence"/>
</dbReference>
<comment type="caution">
    <text evidence="4">The sequence shown here is derived from an EMBL/GenBank/DDBJ whole genome shotgun (WGS) entry which is preliminary data.</text>
</comment>
<dbReference type="EMBL" id="CAKM01000248">
    <property type="protein sequence ID" value="CCJ30360.1"/>
    <property type="molecule type" value="Genomic_DNA"/>
</dbReference>
<gene>
    <name evidence="4" type="ORF">PNEJI1_000406</name>
</gene>
<evidence type="ECO:0000313" key="4">
    <source>
        <dbReference type="EMBL" id="CCJ30360.1"/>
    </source>
</evidence>
<evidence type="ECO:0000256" key="3">
    <source>
        <dbReference type="SAM" id="Coils"/>
    </source>
</evidence>
<dbReference type="GO" id="GO:0005737">
    <property type="term" value="C:cytoplasm"/>
    <property type="evidence" value="ECO:0007669"/>
    <property type="project" value="UniProtKB-SubCell"/>
</dbReference>
<protein>
    <recommendedName>
        <fullName evidence="6">Dynactin subunit 2</fullName>
    </recommendedName>
</protein>
<keyword evidence="2" id="KW-0963">Cytoplasm</keyword>
<dbReference type="AlphaFoldDB" id="L0PFF2"/>
<evidence type="ECO:0000256" key="2">
    <source>
        <dbReference type="ARBA" id="ARBA00022490"/>
    </source>
</evidence>
<feature type="coiled-coil region" evidence="3">
    <location>
        <begin position="101"/>
        <end position="128"/>
    </location>
</feature>
<dbReference type="STRING" id="1209962.L0PFF2"/>
<dbReference type="InterPro" id="IPR028133">
    <property type="entry name" value="Dynamitin"/>
</dbReference>
<proteinExistence type="predicted"/>
<sequence length="378" mass="43012">MALKTKYSTLPGLDTGKDVYETPDFTEEPLAQSYSLSAEEEMVNEDISSDKLNLDMAKNRFLKEQVNAEEYMSLKDFSGRIGQKSGKSYVTKNFHNYGVIEETVEEKLARLKRELEEVREELNSKKLKDGSMKDPSLNKSFADLNELDFQTSELQNKTNKSAIAILAKRLEEFNSLGPLTDEEKNVAAKTDDSLANQSLKYTFNYNPMSKGKHKESDISDLESRLTSLEKSLGINNMYSYMLKAPILPTLSHLSKKITLLTSSQNYIDSITKKVKDLEQKIDALYSSLETIESISPILPNLLDRLKALRTIHADAATVTTGLKDCTERQYIIQKELVELKEALERIEFVIKESKDTIQSNMKEIENMVKELEQKIEQT</sequence>
<dbReference type="GO" id="GO:0007017">
    <property type="term" value="P:microtubule-based process"/>
    <property type="evidence" value="ECO:0007669"/>
    <property type="project" value="InterPro"/>
</dbReference>
<dbReference type="GO" id="GO:0005869">
    <property type="term" value="C:dynactin complex"/>
    <property type="evidence" value="ECO:0007669"/>
    <property type="project" value="InterPro"/>
</dbReference>
<dbReference type="PANTHER" id="PTHR15346">
    <property type="entry name" value="DYNACTIN SUBUNIT"/>
    <property type="match status" value="1"/>
</dbReference>
<dbReference type="Pfam" id="PF04912">
    <property type="entry name" value="Dynamitin"/>
    <property type="match status" value="2"/>
</dbReference>
<reference evidence="4 5" key="1">
    <citation type="journal article" date="2012" name="MBio">
        <title>De novo assembly of the Pneumocystis jirovecii genome from a single bronchoalveolar lavage fluid specimen from a patient.</title>
        <authorList>
            <person name="Cisse O.H."/>
            <person name="Pagni M."/>
            <person name="Hauser P.M."/>
        </authorList>
    </citation>
    <scope>NUCLEOTIDE SEQUENCE [LARGE SCALE GENOMIC DNA]</scope>
    <source>
        <strain evidence="4 5">SE8</strain>
    </source>
</reference>
<evidence type="ECO:0008006" key="6">
    <source>
        <dbReference type="Google" id="ProtNLM"/>
    </source>
</evidence>
<name>L0PFF2_PNEJI</name>